<reference evidence="5 6" key="1">
    <citation type="submission" date="2014-11" db="EMBL/GenBank/DDBJ databases">
        <title>Genome sequence and analysis of novel Kurthia sp.</title>
        <authorList>
            <person name="Lawson J.N."/>
            <person name="Gonzalez J.E."/>
            <person name="Rinauldi L."/>
            <person name="Xuan Z."/>
            <person name="Firman A."/>
            <person name="Shaddox L."/>
            <person name="Trudeau A."/>
            <person name="Shah S."/>
            <person name="Reiman D."/>
        </authorList>
    </citation>
    <scope>NUCLEOTIDE SEQUENCE [LARGE SCALE GENOMIC DNA]</scope>
    <source>
        <strain evidence="5 6">3B1D</strain>
    </source>
</reference>
<dbReference type="InterPro" id="IPR052939">
    <property type="entry name" value="23S_rRNA_MeTrnsfrase_RlmA"/>
</dbReference>
<dbReference type="InterPro" id="IPR016718">
    <property type="entry name" value="rRNA_m1G-MeTrfase_A_prd"/>
</dbReference>
<dbReference type="RefSeq" id="WP_126991477.1">
    <property type="nucleotide sequence ID" value="NZ_JTFC01000039.1"/>
</dbReference>
<organism evidence="5 6">
    <name type="scientific">Candidatus Kurthia intestinigallinarum</name>
    <dbReference type="NCBI Taxonomy" id="1562256"/>
    <lineage>
        <taxon>Bacteria</taxon>
        <taxon>Bacillati</taxon>
        <taxon>Bacillota</taxon>
        <taxon>Bacilli</taxon>
        <taxon>Bacillales</taxon>
        <taxon>Caryophanaceae</taxon>
        <taxon>Kurthia</taxon>
    </lineage>
</organism>
<feature type="binding site" evidence="1">
    <location>
        <position position="43"/>
    </location>
    <ligand>
        <name>Zn(2+)</name>
        <dbReference type="ChEBI" id="CHEBI:29105"/>
    </ligand>
</feature>
<keyword evidence="5" id="KW-0489">Methyltransferase</keyword>
<keyword evidence="6" id="KW-1185">Reference proteome</keyword>
<dbReference type="InterPro" id="IPR029063">
    <property type="entry name" value="SAM-dependent_MTases_sf"/>
</dbReference>
<dbReference type="SUPFAM" id="SSF53335">
    <property type="entry name" value="S-adenosyl-L-methionine-dependent methyltransferases"/>
    <property type="match status" value="1"/>
</dbReference>
<feature type="domain" description="Methyltransferase" evidence="3">
    <location>
        <begin position="98"/>
        <end position="182"/>
    </location>
</feature>
<feature type="binding site" evidence="2">
    <location>
        <position position="81"/>
    </location>
    <ligand>
        <name>S-adenosyl-L-methionine</name>
        <dbReference type="ChEBI" id="CHEBI:59789"/>
    </ligand>
</feature>
<evidence type="ECO:0000313" key="6">
    <source>
        <dbReference type="Proteomes" id="UP000288623"/>
    </source>
</evidence>
<feature type="domain" description="23S rRNA (guanine(745)-N(1))-methyltransferase N-terminal" evidence="4">
    <location>
        <begin position="20"/>
        <end position="56"/>
    </location>
</feature>
<dbReference type="Pfam" id="PF21302">
    <property type="entry name" value="Zn_ribbon_RlmA"/>
    <property type="match status" value="1"/>
</dbReference>
<keyword evidence="1" id="KW-0479">Metal-binding</keyword>
<dbReference type="Gene3D" id="3.40.50.150">
    <property type="entry name" value="Vaccinia Virus protein VP39"/>
    <property type="match status" value="1"/>
</dbReference>
<dbReference type="PIRSF" id="PIRSF018249">
    <property type="entry name" value="MyrA_prd"/>
    <property type="match status" value="1"/>
</dbReference>
<evidence type="ECO:0000313" key="5">
    <source>
        <dbReference type="EMBL" id="RUS53221.1"/>
    </source>
</evidence>
<dbReference type="EMBL" id="JTFC01000039">
    <property type="protein sequence ID" value="RUS53221.1"/>
    <property type="molecule type" value="Genomic_DNA"/>
</dbReference>
<comment type="caution">
    <text evidence="5">The sequence shown here is derived from an EMBL/GenBank/DDBJ whole genome shotgun (WGS) entry which is preliminary data.</text>
</comment>
<keyword evidence="5" id="KW-0808">Transferase</keyword>
<dbReference type="OrthoDB" id="5522265at2"/>
<dbReference type="Proteomes" id="UP000288623">
    <property type="component" value="Unassembled WGS sequence"/>
</dbReference>
<dbReference type="AlphaFoldDB" id="A0A433RR41"/>
<dbReference type="InterPro" id="IPR041698">
    <property type="entry name" value="Methyltransf_25"/>
</dbReference>
<feature type="binding site" evidence="1">
    <location>
        <position position="39"/>
    </location>
    <ligand>
        <name>Zn(2+)</name>
        <dbReference type="ChEBI" id="CHEBI:29105"/>
    </ligand>
</feature>
<evidence type="ECO:0000259" key="4">
    <source>
        <dbReference type="Pfam" id="PF21302"/>
    </source>
</evidence>
<feature type="binding site" evidence="2">
    <location>
        <position position="193"/>
    </location>
    <ligand>
        <name>S-adenosyl-L-methionine</name>
        <dbReference type="ChEBI" id="CHEBI:59789"/>
    </ligand>
</feature>
<sequence length="277" mass="31072">MGLTKKQRAANYFAQHRALLQCPICHEAMMVEENGTVRCEENHSFDMAKQGYVNMMTHPATSMYDKSLFEARKEVIDSELYRAVYNVILAELDGDVAILDTGCGEGSHLAKLKESYASSMVASGIDIAKEGIVQAAKNYADMMWVVGDLAKSPYAENAFDVILNFLSPANYEEFKRILKPNGKVIKIVPQAGYLRELRALFFADSEKESYSNDKTVARFSENFDDVRVQRVTTTLPIRSELVPLLAHMTPMGWHQEQQIEAGMLTEITIDVDVLIGQ</sequence>
<feature type="binding site" evidence="2">
    <location>
        <begin position="105"/>
        <end position="106"/>
    </location>
    <ligand>
        <name>S-adenosyl-L-methionine</name>
        <dbReference type="ChEBI" id="CHEBI:59789"/>
    </ligand>
</feature>
<protein>
    <submittedName>
        <fullName evidence="5">SAM-dependent methyltransferase</fullName>
    </submittedName>
</protein>
<dbReference type="Pfam" id="PF13649">
    <property type="entry name" value="Methyltransf_25"/>
    <property type="match status" value="1"/>
</dbReference>
<dbReference type="PANTHER" id="PTHR43460:SF1">
    <property type="entry name" value="METHYLTRANSFERASE TYPE 11 DOMAIN-CONTAINING PROTEIN"/>
    <property type="match status" value="1"/>
</dbReference>
<dbReference type="GO" id="GO:0008168">
    <property type="term" value="F:methyltransferase activity"/>
    <property type="evidence" value="ECO:0007669"/>
    <property type="project" value="UniProtKB-KW"/>
</dbReference>
<keyword evidence="1" id="KW-0862">Zinc</keyword>
<dbReference type="CDD" id="cd02440">
    <property type="entry name" value="AdoMet_MTases"/>
    <property type="match status" value="1"/>
</dbReference>
<keyword evidence="2" id="KW-0949">S-adenosyl-L-methionine</keyword>
<proteinExistence type="predicted"/>
<name>A0A433RR41_9BACL</name>
<evidence type="ECO:0000256" key="1">
    <source>
        <dbReference type="PIRSR" id="PIRSR018249-1"/>
    </source>
</evidence>
<evidence type="ECO:0000256" key="2">
    <source>
        <dbReference type="PIRSR" id="PIRSR018249-2"/>
    </source>
</evidence>
<evidence type="ECO:0000259" key="3">
    <source>
        <dbReference type="Pfam" id="PF13649"/>
    </source>
</evidence>
<accession>A0A433RR41</accession>
<dbReference type="PANTHER" id="PTHR43460">
    <property type="entry name" value="METHYLTRANSFERASE"/>
    <property type="match status" value="1"/>
</dbReference>
<dbReference type="GO" id="GO:0046872">
    <property type="term" value="F:metal ion binding"/>
    <property type="evidence" value="ECO:0007669"/>
    <property type="project" value="UniProtKB-KW"/>
</dbReference>
<feature type="binding site" evidence="1">
    <location>
        <position position="22"/>
    </location>
    <ligand>
        <name>Zn(2+)</name>
        <dbReference type="ChEBI" id="CHEBI:29105"/>
    </ligand>
</feature>
<feature type="binding site" evidence="1">
    <location>
        <position position="25"/>
    </location>
    <ligand>
        <name>Zn(2+)</name>
        <dbReference type="ChEBI" id="CHEBI:29105"/>
    </ligand>
</feature>
<dbReference type="GO" id="GO:0032259">
    <property type="term" value="P:methylation"/>
    <property type="evidence" value="ECO:0007669"/>
    <property type="project" value="UniProtKB-KW"/>
</dbReference>
<dbReference type="InterPro" id="IPR048647">
    <property type="entry name" value="RlmA_N"/>
</dbReference>
<gene>
    <name evidence="5" type="ORF">QI30_15315</name>
</gene>